<evidence type="ECO:0000313" key="4">
    <source>
        <dbReference type="Proteomes" id="UP000243217"/>
    </source>
</evidence>
<dbReference type="SUPFAM" id="SSF53474">
    <property type="entry name" value="alpha/beta-Hydrolases"/>
    <property type="match status" value="1"/>
</dbReference>
<accession>A0A1W0A4P1</accession>
<dbReference type="GO" id="GO:0008233">
    <property type="term" value="F:peptidase activity"/>
    <property type="evidence" value="ECO:0007669"/>
    <property type="project" value="UniProtKB-KW"/>
</dbReference>
<comment type="caution">
    <text evidence="3">The sequence shown here is derived from an EMBL/GenBank/DDBJ whole genome shotgun (WGS) entry which is preliminary data.</text>
</comment>
<evidence type="ECO:0000256" key="1">
    <source>
        <dbReference type="SAM" id="MobiDB-lite"/>
    </source>
</evidence>
<keyword evidence="3" id="KW-0645">Protease</keyword>
<dbReference type="PANTHER" id="PTHR43358">
    <property type="entry name" value="ALPHA/BETA-HYDROLASE"/>
    <property type="match status" value="1"/>
</dbReference>
<proteinExistence type="predicted"/>
<keyword evidence="3" id="KW-0378">Hydrolase</keyword>
<gene>
    <name evidence="3" type="ORF">THRCLA_02676</name>
</gene>
<reference evidence="3 4" key="1">
    <citation type="journal article" date="2014" name="Genome Biol. Evol.">
        <title>The secreted proteins of Achlya hypogyna and Thraustotheca clavata identify the ancestral oomycete secretome and reveal gene acquisitions by horizontal gene transfer.</title>
        <authorList>
            <person name="Misner I."/>
            <person name="Blouin N."/>
            <person name="Leonard G."/>
            <person name="Richards T.A."/>
            <person name="Lane C.E."/>
        </authorList>
    </citation>
    <scope>NUCLEOTIDE SEQUENCE [LARGE SCALE GENOMIC DNA]</scope>
    <source>
        <strain evidence="3 4">ATCC 34112</strain>
    </source>
</reference>
<feature type="region of interest" description="Disordered" evidence="1">
    <location>
        <begin position="414"/>
        <end position="435"/>
    </location>
</feature>
<dbReference type="STRING" id="74557.A0A1W0A4P1"/>
<evidence type="ECO:0000313" key="3">
    <source>
        <dbReference type="EMBL" id="OQS05141.1"/>
    </source>
</evidence>
<dbReference type="InterPro" id="IPR052920">
    <property type="entry name" value="DNA-binding_regulatory"/>
</dbReference>
<dbReference type="OrthoDB" id="10249433at2759"/>
<dbReference type="Pfam" id="PF12146">
    <property type="entry name" value="Hydrolase_4"/>
    <property type="match status" value="1"/>
</dbReference>
<protein>
    <submittedName>
        <fullName evidence="3">Serine protease family S09X</fullName>
    </submittedName>
</protein>
<sequence>MTDDTAENEESSQHPPPGIWATVKYAYDSLVRTVIRPQRSNYTTEDLGPTTCLLARNLVVGRQDITLRNEKGLAVECSWWRRKIPATETPKKEPCIVVLHGNSSCRLGCMDILFHGLAAGFTVFALDFSGSGMSEGKYVSLGYHEKRDIDLVLAYLRESNHVSNIVLWGRSMGAVAALLCAQEDHDITALVLDSPFSCLKQLALDLVDDGKLNVPKFAVSLVMRVLRRDIKRRAKFDMFKLNPIASMDKCMAPSFFAVGEQDELVAPKHVENLHAAHRGPKQLYKFVGGHNSPRPAAFYHEAINFCRVMCGQLPIPQLPDDDAEDDPVQLVEQSISHEELSVKSIRELKKILNEGGIDNSLLSTIVEKSELVDLVLTLQERRLKLALHQRRHSENEDMESTSLSGLERRYSTGSDGISLDNIRPELNDLKPAGVN</sequence>
<dbReference type="EMBL" id="JNBS01000498">
    <property type="protein sequence ID" value="OQS05141.1"/>
    <property type="molecule type" value="Genomic_DNA"/>
</dbReference>
<keyword evidence="4" id="KW-1185">Reference proteome</keyword>
<dbReference type="PANTHER" id="PTHR43358:SF4">
    <property type="entry name" value="ALPHA_BETA HYDROLASE FOLD-1 DOMAIN-CONTAINING PROTEIN"/>
    <property type="match status" value="1"/>
</dbReference>
<dbReference type="AlphaFoldDB" id="A0A1W0A4P1"/>
<dbReference type="InterPro" id="IPR022742">
    <property type="entry name" value="Hydrolase_4"/>
</dbReference>
<feature type="region of interest" description="Disordered" evidence="1">
    <location>
        <begin position="390"/>
        <end position="409"/>
    </location>
</feature>
<dbReference type="Gene3D" id="3.40.50.1820">
    <property type="entry name" value="alpha/beta hydrolase"/>
    <property type="match status" value="1"/>
</dbReference>
<evidence type="ECO:0000259" key="2">
    <source>
        <dbReference type="Pfam" id="PF12146"/>
    </source>
</evidence>
<dbReference type="GO" id="GO:0006508">
    <property type="term" value="P:proteolysis"/>
    <property type="evidence" value="ECO:0007669"/>
    <property type="project" value="UniProtKB-KW"/>
</dbReference>
<dbReference type="InterPro" id="IPR029058">
    <property type="entry name" value="AB_hydrolase_fold"/>
</dbReference>
<dbReference type="Proteomes" id="UP000243217">
    <property type="component" value="Unassembled WGS sequence"/>
</dbReference>
<name>A0A1W0A4P1_9STRA</name>
<organism evidence="3 4">
    <name type="scientific">Thraustotheca clavata</name>
    <dbReference type="NCBI Taxonomy" id="74557"/>
    <lineage>
        <taxon>Eukaryota</taxon>
        <taxon>Sar</taxon>
        <taxon>Stramenopiles</taxon>
        <taxon>Oomycota</taxon>
        <taxon>Saprolegniomycetes</taxon>
        <taxon>Saprolegniales</taxon>
        <taxon>Achlyaceae</taxon>
        <taxon>Thraustotheca</taxon>
    </lineage>
</organism>
<feature type="domain" description="Serine aminopeptidase S33" evidence="2">
    <location>
        <begin position="94"/>
        <end position="201"/>
    </location>
</feature>